<dbReference type="PANTHER" id="PTHR30314:SF3">
    <property type="entry name" value="MITOCHONDRIAL DIVISION PROTEIN FSZA"/>
    <property type="match status" value="1"/>
</dbReference>
<feature type="compositionally biased region" description="Low complexity" evidence="8">
    <location>
        <begin position="323"/>
        <end position="336"/>
    </location>
</feature>
<evidence type="ECO:0000259" key="9">
    <source>
        <dbReference type="SMART" id="SM00864"/>
    </source>
</evidence>
<reference evidence="11 12" key="2">
    <citation type="journal article" date="2021" name="Syst. Appl. Microbiol.">
        <title>Phylogenetic classification of ten novel species belonging to the genus Bifidobacterium comprising B. phasiani sp. nov., B. pongonis sp. nov., B. saguinibicoloris sp. nov., B. colobi sp. nov., B. simiiventris sp. nov., B. santillanense sp. nov., B. miconis sp. nov., B. amazonense sp. nov., B. pluvialisilvae sp. nov., and B. miconisargentati sp. nov.</title>
        <authorList>
            <person name="Lugli G.A."/>
            <person name="Calvete-Torre I."/>
            <person name="Alessandri G."/>
            <person name="Milani C."/>
            <person name="Turroni F."/>
            <person name="Laiolo P."/>
            <person name="Ossiprandi M.C."/>
            <person name="Margolles A."/>
            <person name="Ruiz L."/>
            <person name="Ventura M."/>
        </authorList>
    </citation>
    <scope>NUCLEOTIDE SEQUENCE [LARGE SCALE GENOMIC DNA]</scope>
    <source>
        <strain evidence="11 12">MA1</strain>
    </source>
</reference>
<dbReference type="InterPro" id="IPR024757">
    <property type="entry name" value="FtsZ_C"/>
</dbReference>
<dbReference type="SMART" id="SM00865">
    <property type="entry name" value="Tubulin_C"/>
    <property type="match status" value="1"/>
</dbReference>
<dbReference type="GO" id="GO:0051301">
    <property type="term" value="P:cell division"/>
    <property type="evidence" value="ECO:0007669"/>
    <property type="project" value="UniProtKB-KW"/>
</dbReference>
<dbReference type="Gene3D" id="3.40.50.1440">
    <property type="entry name" value="Tubulin/FtsZ, GTPase domain"/>
    <property type="match status" value="1"/>
</dbReference>
<dbReference type="PANTHER" id="PTHR30314">
    <property type="entry name" value="CELL DIVISION PROTEIN FTSZ-RELATED"/>
    <property type="match status" value="1"/>
</dbReference>
<evidence type="ECO:0000256" key="4">
    <source>
        <dbReference type="ARBA" id="ARBA00023210"/>
    </source>
</evidence>
<dbReference type="InterPro" id="IPR037103">
    <property type="entry name" value="Tubulin/FtsZ-like_C"/>
</dbReference>
<evidence type="ECO:0000256" key="7">
    <source>
        <dbReference type="RuleBase" id="RU000631"/>
    </source>
</evidence>
<protein>
    <recommendedName>
        <fullName evidence="5 6">Cell division protein FtsZ</fullName>
    </recommendedName>
</protein>
<dbReference type="InterPro" id="IPR036525">
    <property type="entry name" value="Tubulin/FtsZ_GTPase_sf"/>
</dbReference>
<feature type="binding site" evidence="5">
    <location>
        <begin position="24"/>
        <end position="28"/>
    </location>
    <ligand>
        <name>GTP</name>
        <dbReference type="ChEBI" id="CHEBI:37565"/>
    </ligand>
</feature>
<keyword evidence="5" id="KW-0963">Cytoplasm</keyword>
<dbReference type="PROSITE" id="PS01135">
    <property type="entry name" value="FTSZ_2"/>
    <property type="match status" value="1"/>
</dbReference>
<feature type="binding site" evidence="5">
    <location>
        <position position="146"/>
    </location>
    <ligand>
        <name>GTP</name>
        <dbReference type="ChEBI" id="CHEBI:37565"/>
    </ligand>
</feature>
<dbReference type="InterPro" id="IPR045061">
    <property type="entry name" value="FtsZ/CetZ"/>
</dbReference>
<comment type="subcellular location">
    <subcellularLocation>
        <location evidence="5">Cytoplasm</location>
    </subcellularLocation>
    <text evidence="5">Assembles at midcell at the inner surface of the cytoplasmic membrane.</text>
</comment>
<feature type="region of interest" description="Disordered" evidence="8">
    <location>
        <begin position="322"/>
        <end position="461"/>
    </location>
</feature>
<evidence type="ECO:0000256" key="3">
    <source>
        <dbReference type="ARBA" id="ARBA00023134"/>
    </source>
</evidence>
<feature type="compositionally biased region" description="Low complexity" evidence="8">
    <location>
        <begin position="353"/>
        <end position="435"/>
    </location>
</feature>
<dbReference type="Proteomes" id="UP000710815">
    <property type="component" value="Unassembled WGS sequence"/>
</dbReference>
<dbReference type="SMART" id="SM00864">
    <property type="entry name" value="Tubulin"/>
    <property type="match status" value="1"/>
</dbReference>
<keyword evidence="4 5" id="KW-0717">Septation</keyword>
<dbReference type="InterPro" id="IPR008280">
    <property type="entry name" value="Tub_FtsZ_C"/>
</dbReference>
<sequence>MVSEIAQTEQFNDKTNIKVVGVGGAGGNAVNRMIAEGLQNVEFVAVNTDAKDLLRSDADVKISLSDNTSRGLGAGADPEKGAKAAQDHQSDIEEALKGADMVFVTCGEGGGTGTGASPIVAKAAHQQGALTIAVVTRPFSFEGPQRSSSAALGIENLRKEVDALIVIPNDRLLELSDRTIGIVDAFKTADTALLAGVQGITDLITMQSYIHVDFSDVTAILRGAGTALFGIGSARGEDRATQAAEIAISSPLLEESIEGAHGALVNIAGPTDLGLQEAASAVELVRKAIHPEAQIIWGLALNDAYGDEVRVTVIAAGFDPKSKAPAAEEPAKSKGPTILTSPNPAVKPAQQHAAPAASRPFFAAQPAQTPSQPAQSQPTNPQPVQTVPVQQPISQPTPIIQPAQPVQPVQPAQQPVQQQPQPAQPFQYAPQQAQPRYDDTYEHQIVSPNDPGDLDIPDFLR</sequence>
<reference evidence="11 12" key="1">
    <citation type="journal article" date="2021" name="Environ. Microbiol.">
        <title>Genetic insights into the dark matter of the mammalian gut microbiota through targeted genome reconstruction.</title>
        <authorList>
            <person name="Lugli G.A."/>
            <person name="Alessandri G."/>
            <person name="Milani C."/>
            <person name="Viappiani A."/>
            <person name="Fontana F."/>
            <person name="Tarracchini C."/>
            <person name="Mancabelli L."/>
            <person name="Argentini C."/>
            <person name="Ruiz L."/>
            <person name="Margolles A."/>
            <person name="van Sinderen D."/>
            <person name="Turroni F."/>
            <person name="Ventura M."/>
        </authorList>
    </citation>
    <scope>NUCLEOTIDE SEQUENCE [LARGE SCALE GENOMIC DNA]</scope>
    <source>
        <strain evidence="11 12">MA1</strain>
    </source>
</reference>
<dbReference type="CDD" id="cd02201">
    <property type="entry name" value="FtsZ_type1"/>
    <property type="match status" value="1"/>
</dbReference>
<evidence type="ECO:0000256" key="1">
    <source>
        <dbReference type="ARBA" id="ARBA00009690"/>
    </source>
</evidence>
<name>A0ABS9VX60_9BIFI</name>
<keyword evidence="5 7" id="KW-0132">Cell division</keyword>
<dbReference type="RefSeq" id="WP_241514439.1">
    <property type="nucleotide sequence ID" value="NZ_JAFEJT020000051.1"/>
</dbReference>
<evidence type="ECO:0000313" key="12">
    <source>
        <dbReference type="Proteomes" id="UP000710815"/>
    </source>
</evidence>
<feature type="binding site" evidence="5">
    <location>
        <position position="190"/>
    </location>
    <ligand>
        <name>GTP</name>
        <dbReference type="ChEBI" id="CHEBI:37565"/>
    </ligand>
</feature>
<feature type="region of interest" description="Disordered" evidence="8">
    <location>
        <begin position="66"/>
        <end position="88"/>
    </location>
</feature>
<dbReference type="HAMAP" id="MF_00909">
    <property type="entry name" value="FtsZ"/>
    <property type="match status" value="1"/>
</dbReference>
<feature type="domain" description="Tubulin/FtsZ GTPase" evidence="9">
    <location>
        <begin position="16"/>
        <end position="208"/>
    </location>
</feature>
<organism evidence="11 12">
    <name type="scientific">Bifidobacterium amazonense</name>
    <dbReference type="NCBI Taxonomy" id="2809027"/>
    <lineage>
        <taxon>Bacteria</taxon>
        <taxon>Bacillati</taxon>
        <taxon>Actinomycetota</taxon>
        <taxon>Actinomycetes</taxon>
        <taxon>Bifidobacteriales</taxon>
        <taxon>Bifidobacteriaceae</taxon>
        <taxon>Bifidobacterium</taxon>
    </lineage>
</organism>
<dbReference type="NCBIfam" id="TIGR00065">
    <property type="entry name" value="ftsZ"/>
    <property type="match status" value="1"/>
</dbReference>
<dbReference type="Pfam" id="PF00091">
    <property type="entry name" value="Tubulin"/>
    <property type="match status" value="1"/>
</dbReference>
<dbReference type="InterPro" id="IPR018316">
    <property type="entry name" value="Tubulin/FtsZ_2-layer-sand-dom"/>
</dbReference>
<evidence type="ECO:0000256" key="5">
    <source>
        <dbReference type="HAMAP-Rule" id="MF_00909"/>
    </source>
</evidence>
<dbReference type="SUPFAM" id="SSF52490">
    <property type="entry name" value="Tubulin nucleotide-binding domain-like"/>
    <property type="match status" value="1"/>
</dbReference>
<feature type="compositionally biased region" description="Acidic residues" evidence="8">
    <location>
        <begin position="452"/>
        <end position="461"/>
    </location>
</feature>
<accession>A0ABS9VX60</accession>
<evidence type="ECO:0000256" key="8">
    <source>
        <dbReference type="SAM" id="MobiDB-lite"/>
    </source>
</evidence>
<comment type="caution">
    <text evidence="11">The sequence shown here is derived from an EMBL/GenBank/DDBJ whole genome shotgun (WGS) entry which is preliminary data.</text>
</comment>
<dbReference type="InterPro" id="IPR003008">
    <property type="entry name" value="Tubulin_FtsZ_GTPase"/>
</dbReference>
<proteinExistence type="inferred from homology"/>
<feature type="binding site" evidence="5">
    <location>
        <begin position="111"/>
        <end position="113"/>
    </location>
    <ligand>
        <name>GTP</name>
        <dbReference type="ChEBI" id="CHEBI:37565"/>
    </ligand>
</feature>
<feature type="domain" description="Tubulin/FtsZ 2-layer sandwich" evidence="10">
    <location>
        <begin position="210"/>
        <end position="327"/>
    </location>
</feature>
<dbReference type="SUPFAM" id="SSF55307">
    <property type="entry name" value="Tubulin C-terminal domain-like"/>
    <property type="match status" value="1"/>
</dbReference>
<gene>
    <name evidence="5 11" type="primary">ftsZ</name>
    <name evidence="11" type="ORF">JS533_010535</name>
</gene>
<feature type="binding site" evidence="5">
    <location>
        <position position="142"/>
    </location>
    <ligand>
        <name>GTP</name>
        <dbReference type="ChEBI" id="CHEBI:37565"/>
    </ligand>
</feature>
<feature type="compositionally biased region" description="Basic and acidic residues" evidence="8">
    <location>
        <begin position="77"/>
        <end position="88"/>
    </location>
</feature>
<evidence type="ECO:0000313" key="11">
    <source>
        <dbReference type="EMBL" id="MCH9276702.1"/>
    </source>
</evidence>
<evidence type="ECO:0000256" key="2">
    <source>
        <dbReference type="ARBA" id="ARBA00022741"/>
    </source>
</evidence>
<dbReference type="Pfam" id="PF12327">
    <property type="entry name" value="FtsZ_C"/>
    <property type="match status" value="1"/>
</dbReference>
<keyword evidence="5 7" id="KW-0131">Cell cycle</keyword>
<dbReference type="PRINTS" id="PR00423">
    <property type="entry name" value="CELLDVISFTSZ"/>
</dbReference>
<comment type="function">
    <text evidence="5 7">Essential cell division protein that forms a contractile ring structure (Z ring) at the future cell division site. The regulation of the ring assembly controls the timing and the location of cell division. One of the functions of the FtsZ ring is to recruit other cell division proteins to the septum to produce a new cell wall between the dividing cells. Binds GTP and shows GTPase activity.</text>
</comment>
<keyword evidence="2 5" id="KW-0547">Nucleotide-binding</keyword>
<keyword evidence="3 5" id="KW-0342">GTP-binding</keyword>
<keyword evidence="12" id="KW-1185">Reference proteome</keyword>
<dbReference type="EMBL" id="JAFEJT020000051">
    <property type="protein sequence ID" value="MCH9276702.1"/>
    <property type="molecule type" value="Genomic_DNA"/>
</dbReference>
<evidence type="ECO:0000259" key="10">
    <source>
        <dbReference type="SMART" id="SM00865"/>
    </source>
</evidence>
<comment type="subunit">
    <text evidence="5">Homodimer. Polymerizes to form a dynamic ring structure in a strictly GTP-dependent manner. Interacts directly with several other division proteins.</text>
</comment>
<evidence type="ECO:0000256" key="6">
    <source>
        <dbReference type="NCBIfam" id="TIGR00065"/>
    </source>
</evidence>
<dbReference type="InterPro" id="IPR000158">
    <property type="entry name" value="Cell_div_FtsZ"/>
</dbReference>
<dbReference type="Gene3D" id="3.30.1330.20">
    <property type="entry name" value="Tubulin/FtsZ, C-terminal domain"/>
    <property type="match status" value="1"/>
</dbReference>
<comment type="similarity">
    <text evidence="1 5 7">Belongs to the FtsZ family.</text>
</comment>
<dbReference type="InterPro" id="IPR020805">
    <property type="entry name" value="Cell_div_FtsZ_CS"/>
</dbReference>